<gene>
    <name evidence="1" type="ORF">C9I43_00390</name>
    <name evidence="2" type="ORF">NCTC10736_04017</name>
</gene>
<accession>A0A380BY61</accession>
<protein>
    <submittedName>
        <fullName evidence="2">Uncharacterized protein</fullName>
    </submittedName>
</protein>
<name>A0A380BY61_9GAMM</name>
<dbReference type="EMBL" id="PYSG01000001">
    <property type="protein sequence ID" value="PTA51830.1"/>
    <property type="molecule type" value="Genomic_DNA"/>
</dbReference>
<evidence type="ECO:0000313" key="2">
    <source>
        <dbReference type="EMBL" id="SUJ09290.1"/>
    </source>
</evidence>
<keyword evidence="1" id="KW-0614">Plasmid</keyword>
<reference evidence="2 4" key="3">
    <citation type="submission" date="2018-06" db="EMBL/GenBank/DDBJ databases">
        <authorList>
            <consortium name="Pathogen Informatics"/>
            <person name="Doyle S."/>
        </authorList>
    </citation>
    <scope>NUCLEOTIDE SEQUENCE [LARGE SCALE GENOMIC DNA]</scope>
    <source>
        <strain evidence="2 4">NCTC10736</strain>
    </source>
</reference>
<dbReference type="Proteomes" id="UP000240506">
    <property type="component" value="Plasmid pWMBT7"/>
</dbReference>
<dbReference type="EMBL" id="UGYV01000004">
    <property type="protein sequence ID" value="SUJ09290.1"/>
    <property type="molecule type" value="Genomic_DNA"/>
</dbReference>
<organism evidence="2 4">
    <name type="scientific">Shewanella morhuae</name>
    <dbReference type="NCBI Taxonomy" id="365591"/>
    <lineage>
        <taxon>Bacteria</taxon>
        <taxon>Pseudomonadati</taxon>
        <taxon>Pseudomonadota</taxon>
        <taxon>Gammaproteobacteria</taxon>
        <taxon>Alteromonadales</taxon>
        <taxon>Shewanellaceae</taxon>
        <taxon>Shewanella</taxon>
    </lineage>
</organism>
<dbReference type="RefSeq" id="WP_011979512.1">
    <property type="nucleotide sequence ID" value="NZ_CM009684.1"/>
</dbReference>
<evidence type="ECO:0000313" key="1">
    <source>
        <dbReference type="EMBL" id="PTA51830.1"/>
    </source>
</evidence>
<dbReference type="GeneID" id="11780003"/>
<reference evidence="1 3" key="1">
    <citation type="submission" date="2018-03" db="EMBL/GenBank/DDBJ databases">
        <authorList>
            <person name="Dailey F.E."/>
        </authorList>
    </citation>
    <scope>NUCLEOTIDE SEQUENCE [LARGE SCALE GENOMIC DNA]</scope>
    <source>
        <strain evidence="1 3">CW7</strain>
        <plasmid evidence="1 3">pWMBT7</plasmid>
    </source>
</reference>
<evidence type="ECO:0000313" key="3">
    <source>
        <dbReference type="Proteomes" id="UP000240506"/>
    </source>
</evidence>
<dbReference type="Proteomes" id="UP000255061">
    <property type="component" value="Unassembled WGS sequence"/>
</dbReference>
<sequence length="133" mass="15096">MCKPSVTFEEMNTYLQGQYKHERLYGRTPATGWPADYATSVVSSHMADLNANGIGYIGHHESATGQAIRYTVDEVKYSPRFFIVGYDSENDIAQKQCYFIDSAINIERARAKCLESANRYPIVRIKDLQGQFV</sequence>
<evidence type="ECO:0000313" key="4">
    <source>
        <dbReference type="Proteomes" id="UP000255061"/>
    </source>
</evidence>
<reference evidence="1 3" key="2">
    <citation type="submission" date="2018-04" db="EMBL/GenBank/DDBJ databases">
        <title>Genomic sequence of a freshwater isolate of Shewanella morhuae.</title>
        <authorList>
            <person name="Castillo D.E."/>
            <person name="Gram L."/>
        </authorList>
    </citation>
    <scope>NUCLEOTIDE SEQUENCE [LARGE SCALE GENOMIC DNA]</scope>
    <source>
        <strain evidence="1 3">CW7</strain>
        <plasmid evidence="1 3">pWMBT7</plasmid>
    </source>
</reference>
<proteinExistence type="predicted"/>
<geneLocation type="plasmid" evidence="1 3">
    <name>pWMBT7</name>
</geneLocation>
<dbReference type="AlphaFoldDB" id="A0A380BY61"/>
<keyword evidence="3" id="KW-1185">Reference proteome</keyword>